<sequence>MPTGPFILIIIVSVTVLMMSCHSAGETSRCLADREQSPLCFCQSTYRRFSLPDIFLSKLDLLQCSTQNSTRQCRQGRFSPSTTHVTQLIPNLVNHSHCTDDSRCLHPIRAIQRCSQCEITPSTSLAENNSYVNTTSADNLPSDSCFHVCDHDKSCGFVCFDRRVTITVVCKLCRGYRRNVTCRCARERQPYSCFQTISDTTTARWMQKRGFPAAGILALLVLVTVLLIIAMKLINHRLAVLIRRKNGSVRRSITTLTTYRSRQPSPSTIISYPNTPLIPAVQLQKDLVNTNTMVELLNDKSQEYVVDVHRRDDEDELSVFLLEQTPALNSKASKILGNEPDIDDVEEENRI</sequence>
<feature type="signal peptide" evidence="3">
    <location>
        <begin position="1"/>
        <end position="23"/>
    </location>
</feature>
<evidence type="ECO:0000256" key="2">
    <source>
        <dbReference type="SAM" id="Phobius"/>
    </source>
</evidence>
<evidence type="ECO:0000256" key="3">
    <source>
        <dbReference type="SAM" id="SignalP"/>
    </source>
</evidence>
<protein>
    <submittedName>
        <fullName evidence="4">Uncharacterized protein</fullName>
    </submittedName>
</protein>
<dbReference type="Proteomes" id="UP000663828">
    <property type="component" value="Unassembled WGS sequence"/>
</dbReference>
<name>A0A814Y0V3_ADIRI</name>
<evidence type="ECO:0000313" key="5">
    <source>
        <dbReference type="Proteomes" id="UP000663828"/>
    </source>
</evidence>
<feature type="compositionally biased region" description="Acidic residues" evidence="1">
    <location>
        <begin position="340"/>
        <end position="351"/>
    </location>
</feature>
<accession>A0A814Y0V3</accession>
<proteinExistence type="predicted"/>
<reference evidence="4" key="1">
    <citation type="submission" date="2021-02" db="EMBL/GenBank/DDBJ databases">
        <authorList>
            <person name="Nowell W R."/>
        </authorList>
    </citation>
    <scope>NUCLEOTIDE SEQUENCE</scope>
</reference>
<gene>
    <name evidence="4" type="ORF">XAT740_LOCUS24814</name>
</gene>
<keyword evidence="5" id="KW-1185">Reference proteome</keyword>
<evidence type="ECO:0000256" key="1">
    <source>
        <dbReference type="SAM" id="MobiDB-lite"/>
    </source>
</evidence>
<feature type="region of interest" description="Disordered" evidence="1">
    <location>
        <begin position="332"/>
        <end position="351"/>
    </location>
</feature>
<feature type="transmembrane region" description="Helical" evidence="2">
    <location>
        <begin position="211"/>
        <end position="234"/>
    </location>
</feature>
<dbReference type="EMBL" id="CAJNOR010001940">
    <property type="protein sequence ID" value="CAF1223086.1"/>
    <property type="molecule type" value="Genomic_DNA"/>
</dbReference>
<keyword evidence="2" id="KW-1133">Transmembrane helix</keyword>
<dbReference type="AlphaFoldDB" id="A0A814Y0V3"/>
<organism evidence="4 5">
    <name type="scientific">Adineta ricciae</name>
    <name type="common">Rotifer</name>
    <dbReference type="NCBI Taxonomy" id="249248"/>
    <lineage>
        <taxon>Eukaryota</taxon>
        <taxon>Metazoa</taxon>
        <taxon>Spiralia</taxon>
        <taxon>Gnathifera</taxon>
        <taxon>Rotifera</taxon>
        <taxon>Eurotatoria</taxon>
        <taxon>Bdelloidea</taxon>
        <taxon>Adinetida</taxon>
        <taxon>Adinetidae</taxon>
        <taxon>Adineta</taxon>
    </lineage>
</organism>
<evidence type="ECO:0000313" key="4">
    <source>
        <dbReference type="EMBL" id="CAF1223086.1"/>
    </source>
</evidence>
<comment type="caution">
    <text evidence="4">The sequence shown here is derived from an EMBL/GenBank/DDBJ whole genome shotgun (WGS) entry which is preliminary data.</text>
</comment>
<feature type="chain" id="PRO_5032706149" evidence="3">
    <location>
        <begin position="24"/>
        <end position="351"/>
    </location>
</feature>
<keyword evidence="3" id="KW-0732">Signal</keyword>
<keyword evidence="2" id="KW-0472">Membrane</keyword>
<keyword evidence="2" id="KW-0812">Transmembrane</keyword>